<evidence type="ECO:0000259" key="7">
    <source>
        <dbReference type="Pfam" id="PF12894"/>
    </source>
</evidence>
<feature type="region of interest" description="Disordered" evidence="6">
    <location>
        <begin position="119"/>
        <end position="143"/>
    </location>
</feature>
<accession>G4ZJ58</accession>
<dbReference type="EMBL" id="JH159154">
    <property type="protein sequence ID" value="EGZ17305.1"/>
    <property type="molecule type" value="Genomic_DNA"/>
</dbReference>
<dbReference type="InterPro" id="IPR024790">
    <property type="entry name" value="APC4_long_dom"/>
</dbReference>
<feature type="domain" description="Anaphase-promoting complex subunit 4-like WD40" evidence="7">
    <location>
        <begin position="23"/>
        <end position="113"/>
    </location>
</feature>
<dbReference type="InterPro" id="IPR024977">
    <property type="entry name" value="Apc4-like_WD40_dom"/>
</dbReference>
<dbReference type="STRING" id="1094619.G4ZJ58"/>
<dbReference type="GeneID" id="20641860"/>
<dbReference type="InterPro" id="IPR024789">
    <property type="entry name" value="APC4"/>
</dbReference>
<evidence type="ECO:0000256" key="3">
    <source>
        <dbReference type="ARBA" id="ARBA00022776"/>
    </source>
</evidence>
<dbReference type="InParanoid" id="G4ZJ58"/>
<keyword evidence="4" id="KW-0833">Ubl conjugation pathway</keyword>
<evidence type="ECO:0000256" key="2">
    <source>
        <dbReference type="ARBA" id="ARBA00022618"/>
    </source>
</evidence>
<dbReference type="Proteomes" id="UP000002640">
    <property type="component" value="Unassembled WGS sequence"/>
</dbReference>
<dbReference type="PANTHER" id="PTHR13260:SF0">
    <property type="entry name" value="ANAPHASE-PROMOTING COMPLEX SUBUNIT 4"/>
    <property type="match status" value="1"/>
</dbReference>
<dbReference type="GO" id="GO:0005680">
    <property type="term" value="C:anaphase-promoting complex"/>
    <property type="evidence" value="ECO:0007669"/>
    <property type="project" value="InterPro"/>
</dbReference>
<dbReference type="GO" id="GO:0051301">
    <property type="term" value="P:cell division"/>
    <property type="evidence" value="ECO:0007669"/>
    <property type="project" value="UniProtKB-KW"/>
</dbReference>
<evidence type="ECO:0000256" key="6">
    <source>
        <dbReference type="SAM" id="MobiDB-lite"/>
    </source>
</evidence>
<evidence type="ECO:0000256" key="5">
    <source>
        <dbReference type="ARBA" id="ARBA00023306"/>
    </source>
</evidence>
<evidence type="ECO:0000256" key="1">
    <source>
        <dbReference type="ARBA" id="ARBA00016067"/>
    </source>
</evidence>
<dbReference type="GO" id="GO:0031145">
    <property type="term" value="P:anaphase-promoting complex-dependent catabolic process"/>
    <property type="evidence" value="ECO:0007669"/>
    <property type="project" value="InterPro"/>
</dbReference>
<name>G4ZJ58_PHYSP</name>
<sequence length="726" mass="81189">MPLPKRAFVALQDRFVSSLAVACCPTMDLVAVLTLDHHLLVHRTTSWQKLLHIKPSDVGFEIVTLAWKPDGLQLAVGCDEGDVAIFEIESGEIIPERRSSLRHEHRITAMHWAQIGDAEASKAGPSNKRHHPKDFEGDWGTSQSKTRFQRRSSRFLAGHSNEAVSDDTVLVTADERGFIALWWMGRVMLTRIDVSEHFSEEEHQFVGGQQEGGSKDCFRIERVDLAHDLSLLFVLLVFSSSDGSHPAASETKLHRILTIDLAAIQRIHEDVVLVADTVDRVQAILDRVVATGRQMTTEWKNATRIFELKMGLIGSLYEKYACEDPPQVDMLSVAVTGITSPALAQYFAQDIQEMSVHRMQKALFSGCDTLRTIAEDRMKRDLVDLIFLLSEMRGRAKWSQQAYTNTLGITEGALNTLVSTTQDALLEMEKFTLVLHETRQDFALFFQWILERIRVHTSAREDGPGGNASREVGATAHGAKSLLNLRRLCDFLQRAAEYAQHYREQQPSHNKYKIETTFGNSVSRQLSTRPVPSGNSTEKSSQGCLSLFKSLQDQWVTLLGLMAKTLAKATAREKSGCFSIGSSKNLVEECHVHFRHAFSSQRLDDTEDDDQSDDENQEEAIDWGSLAHFGPNEDHPTNRSTLLLGFRLQSGVLVLLRASRGVDPPHVHSSHLVWDSAIVRFSDDNSATPIACQSFDFYGDEASGKSEQLALLLDRKTDEAHQGTNC</sequence>
<dbReference type="PANTHER" id="PTHR13260">
    <property type="entry name" value="ANAPHASE PROMOTING COMPLEX SUBUNIT 4 APC4"/>
    <property type="match status" value="1"/>
</dbReference>
<proteinExistence type="predicted"/>
<dbReference type="SMR" id="G4ZJ58"/>
<dbReference type="InterPro" id="IPR015943">
    <property type="entry name" value="WD40/YVTN_repeat-like_dom_sf"/>
</dbReference>
<dbReference type="GO" id="GO:0070979">
    <property type="term" value="P:protein K11-linked ubiquitination"/>
    <property type="evidence" value="ECO:0007669"/>
    <property type="project" value="TreeGrafter"/>
</dbReference>
<dbReference type="Pfam" id="PF12896">
    <property type="entry name" value="ANAPC4"/>
    <property type="match status" value="1"/>
</dbReference>
<feature type="domain" description="Anaphase-promoting complex subunit 4 long" evidence="8">
    <location>
        <begin position="257"/>
        <end position="451"/>
    </location>
</feature>
<dbReference type="InterPro" id="IPR036322">
    <property type="entry name" value="WD40_repeat_dom_sf"/>
</dbReference>
<keyword evidence="5" id="KW-0131">Cell cycle</keyword>
<evidence type="ECO:0000256" key="4">
    <source>
        <dbReference type="ARBA" id="ARBA00022786"/>
    </source>
</evidence>
<dbReference type="AlphaFoldDB" id="G4ZJ58"/>
<gene>
    <name evidence="9" type="ORF">PHYSODRAFT_300421</name>
</gene>
<dbReference type="KEGG" id="psoj:PHYSODRAFT_300421"/>
<dbReference type="SUPFAM" id="SSF50978">
    <property type="entry name" value="WD40 repeat-like"/>
    <property type="match status" value="1"/>
</dbReference>
<protein>
    <recommendedName>
        <fullName evidence="1">Anaphase-promoting complex subunit 4</fullName>
    </recommendedName>
</protein>
<dbReference type="Gene3D" id="2.130.10.10">
    <property type="entry name" value="YVTN repeat-like/Quinoprotein amine dehydrogenase"/>
    <property type="match status" value="1"/>
</dbReference>
<evidence type="ECO:0000313" key="9">
    <source>
        <dbReference type="EMBL" id="EGZ17305.1"/>
    </source>
</evidence>
<keyword evidence="10" id="KW-1185">Reference proteome</keyword>
<keyword evidence="3" id="KW-0498">Mitosis</keyword>
<dbReference type="GO" id="GO:0034399">
    <property type="term" value="C:nuclear periphery"/>
    <property type="evidence" value="ECO:0007669"/>
    <property type="project" value="TreeGrafter"/>
</dbReference>
<evidence type="ECO:0000313" key="10">
    <source>
        <dbReference type="Proteomes" id="UP000002640"/>
    </source>
</evidence>
<dbReference type="RefSeq" id="XP_009526363.1">
    <property type="nucleotide sequence ID" value="XM_009528068.1"/>
</dbReference>
<reference evidence="9 10" key="1">
    <citation type="journal article" date="2006" name="Science">
        <title>Phytophthora genome sequences uncover evolutionary origins and mechanisms of pathogenesis.</title>
        <authorList>
            <person name="Tyler B.M."/>
            <person name="Tripathy S."/>
            <person name="Zhang X."/>
            <person name="Dehal P."/>
            <person name="Jiang R.H."/>
            <person name="Aerts A."/>
            <person name="Arredondo F.D."/>
            <person name="Baxter L."/>
            <person name="Bensasson D."/>
            <person name="Beynon J.L."/>
            <person name="Chapman J."/>
            <person name="Damasceno C.M."/>
            <person name="Dorrance A.E."/>
            <person name="Dou D."/>
            <person name="Dickerman A.W."/>
            <person name="Dubchak I.L."/>
            <person name="Garbelotto M."/>
            <person name="Gijzen M."/>
            <person name="Gordon S.G."/>
            <person name="Govers F."/>
            <person name="Grunwald N.J."/>
            <person name="Huang W."/>
            <person name="Ivors K.L."/>
            <person name="Jones R.W."/>
            <person name="Kamoun S."/>
            <person name="Krampis K."/>
            <person name="Lamour K.H."/>
            <person name="Lee M.K."/>
            <person name="McDonald W.H."/>
            <person name="Medina M."/>
            <person name="Meijer H.J."/>
            <person name="Nordberg E.K."/>
            <person name="Maclean D.J."/>
            <person name="Ospina-Giraldo M.D."/>
            <person name="Morris P.F."/>
            <person name="Phuntumart V."/>
            <person name="Putnam N.H."/>
            <person name="Rash S."/>
            <person name="Rose J.K."/>
            <person name="Sakihama Y."/>
            <person name="Salamov A.A."/>
            <person name="Savidor A."/>
            <person name="Scheuring C.F."/>
            <person name="Smith B.M."/>
            <person name="Sobral B.W."/>
            <person name="Terry A."/>
            <person name="Torto-Alalibo T.A."/>
            <person name="Win J."/>
            <person name="Xu Z."/>
            <person name="Zhang H."/>
            <person name="Grigoriev I.V."/>
            <person name="Rokhsar D.S."/>
            <person name="Boore J.L."/>
        </authorList>
    </citation>
    <scope>NUCLEOTIDE SEQUENCE [LARGE SCALE GENOMIC DNA]</scope>
    <source>
        <strain evidence="9 10">P6497</strain>
    </source>
</reference>
<organism evidence="9 10">
    <name type="scientific">Phytophthora sojae (strain P6497)</name>
    <name type="common">Soybean stem and root rot agent</name>
    <name type="synonym">Phytophthora megasperma f. sp. glycines</name>
    <dbReference type="NCBI Taxonomy" id="1094619"/>
    <lineage>
        <taxon>Eukaryota</taxon>
        <taxon>Sar</taxon>
        <taxon>Stramenopiles</taxon>
        <taxon>Oomycota</taxon>
        <taxon>Peronosporomycetes</taxon>
        <taxon>Peronosporales</taxon>
        <taxon>Peronosporaceae</taxon>
        <taxon>Phytophthora</taxon>
    </lineage>
</organism>
<dbReference type="OMA" id="WQKLLHV"/>
<keyword evidence="2" id="KW-0132">Cell division</keyword>
<dbReference type="Pfam" id="PF12894">
    <property type="entry name" value="ANAPC4_WD40"/>
    <property type="match status" value="1"/>
</dbReference>
<evidence type="ECO:0000259" key="8">
    <source>
        <dbReference type="Pfam" id="PF12896"/>
    </source>
</evidence>